<organism evidence="5 6">
    <name type="scientific">Talaromyces stipitatus (strain ATCC 10500 / CBS 375.48 / QM 6759 / NRRL 1006)</name>
    <name type="common">Penicillium stipitatum</name>
    <dbReference type="NCBI Taxonomy" id="441959"/>
    <lineage>
        <taxon>Eukaryota</taxon>
        <taxon>Fungi</taxon>
        <taxon>Dikarya</taxon>
        <taxon>Ascomycota</taxon>
        <taxon>Pezizomycotina</taxon>
        <taxon>Eurotiomycetes</taxon>
        <taxon>Eurotiomycetidae</taxon>
        <taxon>Eurotiales</taxon>
        <taxon>Trichocomaceae</taxon>
        <taxon>Talaromyces</taxon>
        <taxon>Talaromyces sect. Talaromyces</taxon>
    </lineage>
</organism>
<dbReference type="Pfam" id="PF00135">
    <property type="entry name" value="COesterase"/>
    <property type="match status" value="1"/>
</dbReference>
<dbReference type="Gene3D" id="3.40.50.1820">
    <property type="entry name" value="alpha/beta hydrolase"/>
    <property type="match status" value="1"/>
</dbReference>
<evidence type="ECO:0000256" key="3">
    <source>
        <dbReference type="RuleBase" id="RU361235"/>
    </source>
</evidence>
<dbReference type="OrthoDB" id="408631at2759"/>
<feature type="domain" description="Carboxylesterase type B" evidence="4">
    <location>
        <begin position="86"/>
        <end position="583"/>
    </location>
</feature>
<dbReference type="RefSeq" id="XP_002487212.1">
    <property type="nucleotide sequence ID" value="XM_002487167.1"/>
</dbReference>
<dbReference type="PhylomeDB" id="B8MRG4"/>
<dbReference type="STRING" id="441959.B8MRG4"/>
<evidence type="ECO:0000259" key="4">
    <source>
        <dbReference type="Pfam" id="PF00135"/>
    </source>
</evidence>
<evidence type="ECO:0000313" key="6">
    <source>
        <dbReference type="Proteomes" id="UP000001745"/>
    </source>
</evidence>
<name>B8MRG4_TALSN</name>
<dbReference type="AlphaFoldDB" id="B8MRG4"/>
<dbReference type="Proteomes" id="UP000001745">
    <property type="component" value="Unassembled WGS sequence"/>
</dbReference>
<comment type="similarity">
    <text evidence="1 3">Belongs to the type-B carboxylesterase/lipase family.</text>
</comment>
<dbReference type="GeneID" id="8100666"/>
<keyword evidence="6" id="KW-1185">Reference proteome</keyword>
<dbReference type="OMA" id="SIAHHIM"/>
<dbReference type="InterPro" id="IPR050309">
    <property type="entry name" value="Type-B_Carboxylest/Lipase"/>
</dbReference>
<evidence type="ECO:0000313" key="5">
    <source>
        <dbReference type="EMBL" id="EED13101.1"/>
    </source>
</evidence>
<dbReference type="GO" id="GO:0016787">
    <property type="term" value="F:hydrolase activity"/>
    <property type="evidence" value="ECO:0007669"/>
    <property type="project" value="UniProtKB-KW"/>
</dbReference>
<dbReference type="ESTHER" id="talsn-b8mrg4">
    <property type="family name" value="Fungal_carboxylesterase_lipase"/>
</dbReference>
<keyword evidence="2 3" id="KW-0378">Hydrolase</keyword>
<proteinExistence type="inferred from homology"/>
<protein>
    <recommendedName>
        <fullName evidence="3">Carboxylic ester hydrolase</fullName>
        <ecNumber evidence="3">3.1.1.-</ecNumber>
    </recommendedName>
</protein>
<dbReference type="PROSITE" id="PS00122">
    <property type="entry name" value="CARBOXYLESTERASE_B_1"/>
    <property type="match status" value="1"/>
</dbReference>
<dbReference type="EC" id="3.1.1.-" evidence="3"/>
<evidence type="ECO:0000256" key="1">
    <source>
        <dbReference type="ARBA" id="ARBA00005964"/>
    </source>
</evidence>
<dbReference type="PANTHER" id="PTHR11559">
    <property type="entry name" value="CARBOXYLESTERASE"/>
    <property type="match status" value="1"/>
</dbReference>
<evidence type="ECO:0000256" key="2">
    <source>
        <dbReference type="ARBA" id="ARBA00022801"/>
    </source>
</evidence>
<dbReference type="InterPro" id="IPR029058">
    <property type="entry name" value="AB_hydrolase_fold"/>
</dbReference>
<dbReference type="SUPFAM" id="SSF53474">
    <property type="entry name" value="alpha/beta-Hydrolases"/>
    <property type="match status" value="1"/>
</dbReference>
<dbReference type="InParanoid" id="B8MRG4"/>
<dbReference type="HOGENOM" id="CLU_006586_10_3_1"/>
<dbReference type="InterPro" id="IPR002018">
    <property type="entry name" value="CarbesteraseB"/>
</dbReference>
<dbReference type="EMBL" id="EQ962659">
    <property type="protein sequence ID" value="EED13101.1"/>
    <property type="molecule type" value="Genomic_DNA"/>
</dbReference>
<gene>
    <name evidence="5" type="ORF">TSTA_056010</name>
</gene>
<sequence length="622" mass="68728">MGTLKSVEKIGVLCLGKLPKRPSRYLAGQGKRPLICPAPTSEPEVCLCTIYLSHCSALILISKSETPDISKHQATNHIMSSNSASLSVTLPQGTVVGVQLDNAFPQPVNAFLGIPYALPPVGGLRFRLPVKVPNSTKVIDASKYGPAAPGKALLMGGPKVEKSEDCLTANIFQPVRHHTKKLPVAIYVHGGAFNRGSASMHDTASMLAWSEEPFIAVSFGYRLGALGFLPSTLSKKEGLLNLGLHDQIFLFQWVQENIEAFGGDPGNVTLFGLSAGAHSIGHHLLNYDEHRKPLFHRAIIESGSPTSRAVRPYDAKVHEQQFQDFLKEVQCPENLPESEIFPFLRSLPSSVITDAQAAVFDKWNPSLRWAFQPVIDGDIISRKPLDAWKSGLWNKVPIMTGFNTNEGTMYVDKTMSRPEQFRGFWHTLLPELSAADLDTIEKLYPEPSTDPKSPYVETRLEHGLGAQYKRIEAAYGHYAYVAPVRQTAHFASSQGVPVYLYHWALARTVVGRANHGDNMYYEAYSNNIISLSESQKELSGTLHAYITSFITQGDPNAISGRYAQRPEWKRYLPDEPGVLIFGQGNEELIGGNVAPAAKFEADSWDREQTDFWWSKVEISQLA</sequence>
<dbReference type="FunFam" id="3.40.50.1820:FF:000263">
    <property type="entry name" value="Carboxylic ester hydrolase"/>
    <property type="match status" value="1"/>
</dbReference>
<dbReference type="InterPro" id="IPR019826">
    <property type="entry name" value="Carboxylesterase_B_AS"/>
</dbReference>
<reference evidence="6" key="1">
    <citation type="journal article" date="2015" name="Genome Announc.">
        <title>Genome sequence of the AIDS-associated pathogen Penicillium marneffei (ATCC18224) and its near taxonomic relative Talaromyces stipitatus (ATCC10500).</title>
        <authorList>
            <person name="Nierman W.C."/>
            <person name="Fedorova-Abrams N.D."/>
            <person name="Andrianopoulos A."/>
        </authorList>
    </citation>
    <scope>NUCLEOTIDE SEQUENCE [LARGE SCALE GENOMIC DNA]</scope>
    <source>
        <strain evidence="6">ATCC 10500 / CBS 375.48 / QM 6759 / NRRL 1006</strain>
    </source>
</reference>
<accession>B8MRG4</accession>
<dbReference type="eggNOG" id="KOG4389">
    <property type="taxonomic scope" value="Eukaryota"/>
</dbReference>
<dbReference type="VEuPathDB" id="FungiDB:TSTA_056010"/>